<dbReference type="SUPFAM" id="SSF55298">
    <property type="entry name" value="YjgF-like"/>
    <property type="match status" value="1"/>
</dbReference>
<dbReference type="InterPro" id="IPR006175">
    <property type="entry name" value="YjgF/YER057c/UK114"/>
</dbReference>
<dbReference type="Gene3D" id="3.30.1330.40">
    <property type="entry name" value="RutC-like"/>
    <property type="match status" value="1"/>
</dbReference>
<accession>A0AAE2ZFW6</accession>
<organism evidence="1 2">
    <name type="scientific">Flavimaribacter sediminis</name>
    <dbReference type="NCBI Taxonomy" id="2865987"/>
    <lineage>
        <taxon>Bacteria</taxon>
        <taxon>Pseudomonadati</taxon>
        <taxon>Pseudomonadota</taxon>
        <taxon>Alphaproteobacteria</taxon>
        <taxon>Hyphomicrobiales</taxon>
        <taxon>Rhizobiaceae</taxon>
        <taxon>Flavimaribacter</taxon>
    </lineage>
</organism>
<keyword evidence="2" id="KW-1185">Reference proteome</keyword>
<dbReference type="AlphaFoldDB" id="A0AAE2ZFW6"/>
<sequence>MTIRYNPPTGWPQRGRAFNHGVVEPEGRRLHMTGQVAWDSNGALIGANDAEVQIRECFRNVDHILSAVGCRRSAGRHLVADDLLSGSR</sequence>
<evidence type="ECO:0000313" key="2">
    <source>
        <dbReference type="Proteomes" id="UP001196509"/>
    </source>
</evidence>
<dbReference type="RefSeq" id="WP_220226540.1">
    <property type="nucleotide sequence ID" value="NZ_JAICBX010000001.1"/>
</dbReference>
<dbReference type="Pfam" id="PF01042">
    <property type="entry name" value="Ribonuc_L-PSP"/>
    <property type="match status" value="1"/>
</dbReference>
<protein>
    <submittedName>
        <fullName evidence="1">Uncharacterized protein</fullName>
    </submittedName>
</protein>
<reference evidence="1" key="1">
    <citation type="submission" date="2021-08" db="EMBL/GenBank/DDBJ databases">
        <title>Hoeflea bacterium WL0058 sp. nov., isolated from the sediment.</title>
        <authorList>
            <person name="Wang L."/>
            <person name="Zhang D."/>
        </authorList>
    </citation>
    <scope>NUCLEOTIDE SEQUENCE</scope>
    <source>
        <strain evidence="1">WL0058</strain>
    </source>
</reference>
<dbReference type="EMBL" id="JAICBX010000001">
    <property type="protein sequence ID" value="MBW8635823.1"/>
    <property type="molecule type" value="Genomic_DNA"/>
</dbReference>
<name>A0AAE2ZFW6_9HYPH</name>
<evidence type="ECO:0000313" key="1">
    <source>
        <dbReference type="EMBL" id="MBW8635823.1"/>
    </source>
</evidence>
<dbReference type="Proteomes" id="UP001196509">
    <property type="component" value="Unassembled WGS sequence"/>
</dbReference>
<proteinExistence type="predicted"/>
<dbReference type="InterPro" id="IPR035959">
    <property type="entry name" value="RutC-like_sf"/>
</dbReference>
<comment type="caution">
    <text evidence="1">The sequence shown here is derived from an EMBL/GenBank/DDBJ whole genome shotgun (WGS) entry which is preliminary data.</text>
</comment>
<gene>
    <name evidence="1" type="ORF">K1W69_01385</name>
</gene>